<comment type="caution">
    <text evidence="1">The sequence shown here is derived from an EMBL/GenBank/DDBJ whole genome shotgun (WGS) entry which is preliminary data.</text>
</comment>
<protein>
    <submittedName>
        <fullName evidence="1">Uncharacterized protein</fullName>
    </submittedName>
</protein>
<dbReference type="EMBL" id="SPQA01000001">
    <property type="protein sequence ID" value="TFU31845.1"/>
    <property type="molecule type" value="Genomic_DNA"/>
</dbReference>
<dbReference type="RefSeq" id="WP_135051923.1">
    <property type="nucleotide sequence ID" value="NZ_CAKOCW010000005.1"/>
</dbReference>
<evidence type="ECO:0000313" key="2">
    <source>
        <dbReference type="Proteomes" id="UP000297747"/>
    </source>
</evidence>
<accession>A0A4Y9FRJ2</accession>
<gene>
    <name evidence="1" type="ORF">E4U01_00035</name>
</gene>
<sequence length="85" mass="9705">MKENLQELPIALQGFSEEERNKIGKLQFASMLVEIISRLGNHYEACLGDLEINNLEIGLEENVNEFDLILSEFQEKVLKLALKSL</sequence>
<reference evidence="1 2" key="1">
    <citation type="submission" date="2019-03" db="EMBL/GenBank/DDBJ databases">
        <title>Diversity of the mouse oral microbiome.</title>
        <authorList>
            <person name="Joseph S."/>
            <person name="Aduse-Opoku J."/>
            <person name="Curtis M."/>
            <person name="Wade W."/>
            <person name="Hashim A."/>
        </authorList>
    </citation>
    <scope>NUCLEOTIDE SEQUENCE [LARGE SCALE GENOMIC DNA]</scope>
    <source>
        <strain evidence="1 2">HT4</strain>
    </source>
</reference>
<organism evidence="1 2">
    <name type="scientific">Streptococcus acidominimus</name>
    <dbReference type="NCBI Taxonomy" id="1326"/>
    <lineage>
        <taxon>Bacteria</taxon>
        <taxon>Bacillati</taxon>
        <taxon>Bacillota</taxon>
        <taxon>Bacilli</taxon>
        <taxon>Lactobacillales</taxon>
        <taxon>Streptococcaceae</taxon>
        <taxon>Streptococcus</taxon>
    </lineage>
</organism>
<dbReference type="Proteomes" id="UP000297747">
    <property type="component" value="Unassembled WGS sequence"/>
</dbReference>
<proteinExistence type="predicted"/>
<dbReference type="AlphaFoldDB" id="A0A4Y9FRJ2"/>
<name>A0A4Y9FRJ2_STRAI</name>
<evidence type="ECO:0000313" key="1">
    <source>
        <dbReference type="EMBL" id="TFU31845.1"/>
    </source>
</evidence>